<accession>A0A1U7X3A6</accession>
<dbReference type="Pfam" id="PF13966">
    <property type="entry name" value="zf-RVT"/>
    <property type="match status" value="1"/>
</dbReference>
<evidence type="ECO:0000313" key="2">
    <source>
        <dbReference type="Proteomes" id="UP000189701"/>
    </source>
</evidence>
<evidence type="ECO:0000259" key="1">
    <source>
        <dbReference type="Pfam" id="PF13966"/>
    </source>
</evidence>
<reference evidence="3" key="2">
    <citation type="submission" date="2025-08" db="UniProtKB">
        <authorList>
            <consortium name="RefSeq"/>
        </authorList>
    </citation>
    <scope>IDENTIFICATION</scope>
    <source>
        <tissue evidence="3">Leaf</tissue>
    </source>
</reference>
<gene>
    <name evidence="3" type="primary">LOC104232616</name>
</gene>
<keyword evidence="2" id="KW-1185">Reference proteome</keyword>
<dbReference type="eggNOG" id="KOG1075">
    <property type="taxonomic scope" value="Eukaryota"/>
</dbReference>
<dbReference type="AlphaFoldDB" id="A0A1U7X3A6"/>
<feature type="domain" description="Reverse transcriptase zinc-binding" evidence="1">
    <location>
        <begin position="97"/>
        <end position="179"/>
    </location>
</feature>
<protein>
    <submittedName>
        <fullName evidence="3">Uncharacterized protein LOC104232616</fullName>
    </submittedName>
</protein>
<reference evidence="2" key="1">
    <citation type="journal article" date="2013" name="Genome Biol.">
        <title>Reference genomes and transcriptomes of Nicotiana sylvestris and Nicotiana tomentosiformis.</title>
        <authorList>
            <person name="Sierro N."/>
            <person name="Battey J.N."/>
            <person name="Ouadi S."/>
            <person name="Bovet L."/>
            <person name="Goepfert S."/>
            <person name="Bakaher N."/>
            <person name="Peitsch M.C."/>
            <person name="Ivanov N.V."/>
        </authorList>
    </citation>
    <scope>NUCLEOTIDE SEQUENCE [LARGE SCALE GENOMIC DNA]</scope>
</reference>
<proteinExistence type="predicted"/>
<organism evidence="2 3">
    <name type="scientific">Nicotiana sylvestris</name>
    <name type="common">Wood tobacco</name>
    <name type="synonym">South American tobacco</name>
    <dbReference type="NCBI Taxonomy" id="4096"/>
    <lineage>
        <taxon>Eukaryota</taxon>
        <taxon>Viridiplantae</taxon>
        <taxon>Streptophyta</taxon>
        <taxon>Embryophyta</taxon>
        <taxon>Tracheophyta</taxon>
        <taxon>Spermatophyta</taxon>
        <taxon>Magnoliopsida</taxon>
        <taxon>eudicotyledons</taxon>
        <taxon>Gunneridae</taxon>
        <taxon>Pentapetalae</taxon>
        <taxon>asterids</taxon>
        <taxon>lamiids</taxon>
        <taxon>Solanales</taxon>
        <taxon>Solanaceae</taxon>
        <taxon>Nicotianoideae</taxon>
        <taxon>Nicotianeae</taxon>
        <taxon>Nicotiana</taxon>
    </lineage>
</organism>
<dbReference type="Proteomes" id="UP000189701">
    <property type="component" value="Unplaced"/>
</dbReference>
<evidence type="ECO:0000313" key="3">
    <source>
        <dbReference type="RefSeq" id="XP_009784166.1"/>
    </source>
</evidence>
<dbReference type="RefSeq" id="XP_009784166.1">
    <property type="nucleotide sequence ID" value="XM_009785864.1"/>
</dbReference>
<dbReference type="InterPro" id="IPR026960">
    <property type="entry name" value="RVT-Znf"/>
</dbReference>
<name>A0A1U7X3A6_NICSY</name>
<sequence>MNIRSKVDHLILWRINKGNTNFWRDNWSGLGKLAQFGGASTSVKGQISDYIIDTEWNTTKLRHVLPDNVVSQILNITINSSNLVDRPIWTTKTDGKFSCKSAWNCIRTHRNTSLVNKMNWNKKVPFKISFFLWRLLRNRIAVDVNMIKFGISLPSMCSYCTDHKQEDIEHLFLNSMVSSRISKHFNQHFGIVQRTASLRHHIINWWLTKGMFLLSLSRMVALRAIQGLLEVVVSLGMIKAK</sequence>